<dbReference type="GO" id="GO:0003677">
    <property type="term" value="F:DNA binding"/>
    <property type="evidence" value="ECO:0007669"/>
    <property type="project" value="UniProtKB-KW"/>
</dbReference>
<dbReference type="InterPro" id="IPR014000">
    <property type="entry name" value="PPV_DNA_helicase_E1_N"/>
</dbReference>
<sequence>MAEKGTEDDWFIVRDADCVDGVEDSMEELFDQDTDSNISELIDDSVQSQGNTLELFHQQQCVESERQESVLKRKCFGTPEQDLDGLSPRLSAVKITHQRGSVAKKRLFEDSGVENEATCSLEAATQVDDNKRSSEVLEILKCKNRIAKMCFKFKSLYGVAWSEITRPYQSPKTCGREWVIYVHGAHPELIESGKTHIKEWCEFLLYYDIGFCTLMLCSFKNQKCRETILNQVAPVFCLDKLLLLAEPPKLSIAAALFWFRLRVGYREVFSCGELPEWIVSRTAVSKQMEAEKPFMLHEMVQWAYDNNITDESRIAYEYALLSNEEPNAMAYIKSNNQAKHTRDCCYMVRQFLRAEMNKASMSSWIFSRMKKAPREGDWRDICKFLKYQHVSLVRFEECLKNLLAGKPKKSCMVFWGPSDTGKSYFTNSLIKFLGGKVLSYANAHSHFWLSPLADAKIAMVDDATGHCWTYIDTNMRSALDGSPISVDCKNKNPIQIKCPPLLITTNVNLEEDEKYKYLRTRISQ</sequence>
<name>A0AAU7E3A8_9PAPI</name>
<keyword evidence="3" id="KW-0597">Phosphoprotein</keyword>
<evidence type="ECO:0000256" key="12">
    <source>
        <dbReference type="ARBA" id="ARBA00034617"/>
    </source>
</evidence>
<dbReference type="PROSITE" id="PS51206">
    <property type="entry name" value="SF3_HELICASE_1"/>
    <property type="match status" value="1"/>
</dbReference>
<keyword evidence="5" id="KW-0235">DNA replication</keyword>
<keyword evidence="9" id="KW-0067">ATP-binding</keyword>
<dbReference type="InterPro" id="IPR001177">
    <property type="entry name" value="PPV_DNA_helicase_E1_C"/>
</dbReference>
<keyword evidence="7" id="KW-0378">Hydrolase</keyword>
<accession>A0AAU7E3A8</accession>
<dbReference type="InterPro" id="IPR014015">
    <property type="entry name" value="Helicase_SF3_DNA-vir"/>
</dbReference>
<comment type="function">
    <text evidence="15">ATP-dependent DNA 3'-5' helicase required for initiation of viral DNA replication. It forms a complex with the viral E2 protein. The E1-E2 complex binds to the replication origin which contains binding sites for both proteins. During the initial step, a dimer of E1 interacts with a dimer of protein E2 leading to a complex that binds the viral origin of replication with high specificity. Then, a second dimer of E1 displaces the E2 dimer in an ATP-dependent manner to form the E1 tetramer. Following this, two E1 monomers are added to each half of the site, which results in the formation of two E1 trimers on the viral ori. Subsequently, two hexamers will be created. The double hexamer acts as a bi-directional helicase machinery and unwinds the viral DNA and then recruits the host DNA polymerase to start replication.</text>
</comment>
<dbReference type="GO" id="GO:0043138">
    <property type="term" value="F:3'-5' DNA helicase activity"/>
    <property type="evidence" value="ECO:0007669"/>
    <property type="project" value="UniProtKB-EC"/>
</dbReference>
<evidence type="ECO:0000256" key="15">
    <source>
        <dbReference type="ARBA" id="ARBA00093297"/>
    </source>
</evidence>
<reference evidence="17" key="1">
    <citation type="journal article" date="2024" name="Microbiome">
        <title>Substantial viral diversity in bats and rodents from East Africa: insights into evolution, recombination, and cocirculation.</title>
        <authorList>
            <person name="Wang D."/>
            <person name="Yang X."/>
            <person name="Ren Z."/>
            <person name="Hu B."/>
            <person name="Zhao H."/>
            <person name="Yang K."/>
            <person name="Shi P."/>
            <person name="Zhang Z."/>
            <person name="Feng Q."/>
            <person name="Nawenja C.V."/>
            <person name="Obanda V."/>
            <person name="Robert K."/>
            <person name="Nalikka B."/>
            <person name="Waruhiu C.N."/>
            <person name="Ochola G.O."/>
            <person name="Onyuok S.O."/>
            <person name="Ochieng H."/>
            <person name="Li B."/>
            <person name="Zhu Y."/>
            <person name="Si H."/>
            <person name="Yin J."/>
            <person name="Kristiansen K."/>
            <person name="Jin X."/>
            <person name="Xu X."/>
            <person name="Xiao M."/>
            <person name="Agwanda B."/>
            <person name="Ommeh S."/>
            <person name="Li J."/>
            <person name="Shi Z.L."/>
        </authorList>
    </citation>
    <scope>NUCLEOTIDE SEQUENCE</scope>
    <source>
        <strain evidence="17">9A/Kenya/BAT0636/2015</strain>
    </source>
</reference>
<evidence type="ECO:0000256" key="8">
    <source>
        <dbReference type="ARBA" id="ARBA00022806"/>
    </source>
</evidence>
<evidence type="ECO:0000256" key="7">
    <source>
        <dbReference type="ARBA" id="ARBA00022801"/>
    </source>
</evidence>
<dbReference type="InterPro" id="IPR027417">
    <property type="entry name" value="P-loop_NTPase"/>
</dbReference>
<evidence type="ECO:0000256" key="4">
    <source>
        <dbReference type="ARBA" id="ARBA00022562"/>
    </source>
</evidence>
<dbReference type="EMBL" id="PP711996">
    <property type="protein sequence ID" value="XBH24143.1"/>
    <property type="molecule type" value="Genomic_DNA"/>
</dbReference>
<feature type="domain" description="SF3 helicase" evidence="16">
    <location>
        <begin position="376"/>
        <end position="524"/>
    </location>
</feature>
<evidence type="ECO:0000256" key="3">
    <source>
        <dbReference type="ARBA" id="ARBA00022553"/>
    </source>
</evidence>
<dbReference type="GO" id="GO:0005524">
    <property type="term" value="F:ATP binding"/>
    <property type="evidence" value="ECO:0007669"/>
    <property type="project" value="UniProtKB-KW"/>
</dbReference>
<evidence type="ECO:0000256" key="1">
    <source>
        <dbReference type="ARBA" id="ARBA00004147"/>
    </source>
</evidence>
<dbReference type="Gene3D" id="1.10.10.510">
    <property type="entry name" value="Zinc finger, large T-antigen D1 domain"/>
    <property type="match status" value="1"/>
</dbReference>
<keyword evidence="10" id="KW-0238">DNA-binding</keyword>
<dbReference type="GO" id="GO:0006260">
    <property type="term" value="P:DNA replication"/>
    <property type="evidence" value="ECO:0007669"/>
    <property type="project" value="UniProtKB-KW"/>
</dbReference>
<reference evidence="17" key="2">
    <citation type="submission" date="2024-02" db="EMBL/GenBank/DDBJ databases">
        <authorList>
            <person name="Hu B."/>
        </authorList>
    </citation>
    <scope>NUCLEOTIDE SEQUENCE</scope>
    <source>
        <strain evidence="17">9A/Kenya/BAT0636/2015</strain>
    </source>
</reference>
<comment type="subcellular location">
    <subcellularLocation>
        <location evidence="1">Host nucleus</location>
    </subcellularLocation>
</comment>
<dbReference type="InterPro" id="IPR046832">
    <property type="entry name" value="PPV_E1_DBD"/>
</dbReference>
<dbReference type="Gene3D" id="3.40.50.300">
    <property type="entry name" value="P-loop containing nucleotide triphosphate hydrolases"/>
    <property type="match status" value="1"/>
</dbReference>
<dbReference type="Pfam" id="PF00524">
    <property type="entry name" value="PPV_E1_N"/>
    <property type="match status" value="1"/>
</dbReference>
<keyword evidence="4" id="KW-1048">Host nucleus</keyword>
<evidence type="ECO:0000256" key="10">
    <source>
        <dbReference type="ARBA" id="ARBA00023125"/>
    </source>
</evidence>
<keyword evidence="6" id="KW-0547">Nucleotide-binding</keyword>
<keyword evidence="11" id="KW-0413">Isomerase</keyword>
<evidence type="ECO:0000256" key="13">
    <source>
        <dbReference type="ARBA" id="ARBA00034808"/>
    </source>
</evidence>
<evidence type="ECO:0000313" key="17">
    <source>
        <dbReference type="EMBL" id="XBH24143.1"/>
    </source>
</evidence>
<dbReference type="GO" id="GO:0016817">
    <property type="term" value="F:hydrolase activity, acting on acid anhydrides"/>
    <property type="evidence" value="ECO:0007669"/>
    <property type="project" value="InterPro"/>
</dbReference>
<protein>
    <recommendedName>
        <fullName evidence="13">DNA 3'-5' helicase</fullName>
        <ecNumber evidence="13">5.6.2.4</ecNumber>
    </recommendedName>
</protein>
<dbReference type="EC" id="5.6.2.4" evidence="13"/>
<evidence type="ECO:0000256" key="2">
    <source>
        <dbReference type="ARBA" id="ARBA00022518"/>
    </source>
</evidence>
<evidence type="ECO:0000259" key="16">
    <source>
        <dbReference type="PROSITE" id="PS51206"/>
    </source>
</evidence>
<evidence type="ECO:0000256" key="6">
    <source>
        <dbReference type="ARBA" id="ARBA00022741"/>
    </source>
</evidence>
<evidence type="ECO:0000256" key="9">
    <source>
        <dbReference type="ARBA" id="ARBA00022840"/>
    </source>
</evidence>
<evidence type="ECO:0000256" key="14">
    <source>
        <dbReference type="ARBA" id="ARBA00048988"/>
    </source>
</evidence>
<comment type="catalytic activity">
    <reaction evidence="12">
        <text>Couples ATP hydrolysis with the unwinding of duplex DNA by translocating in the 3'-5' direction.</text>
        <dbReference type="EC" id="5.6.2.4"/>
    </reaction>
</comment>
<dbReference type="Gene3D" id="3.40.1310.10">
    <property type="match status" value="1"/>
</dbReference>
<comment type="catalytic activity">
    <reaction evidence="14">
        <text>ATP + H2O = ADP + phosphate + H(+)</text>
        <dbReference type="Rhea" id="RHEA:13065"/>
        <dbReference type="ChEBI" id="CHEBI:15377"/>
        <dbReference type="ChEBI" id="CHEBI:15378"/>
        <dbReference type="ChEBI" id="CHEBI:30616"/>
        <dbReference type="ChEBI" id="CHEBI:43474"/>
        <dbReference type="ChEBI" id="CHEBI:456216"/>
        <dbReference type="EC" id="5.6.2.4"/>
    </reaction>
</comment>
<dbReference type="GO" id="GO:0042025">
    <property type="term" value="C:host cell nucleus"/>
    <property type="evidence" value="ECO:0007669"/>
    <property type="project" value="UniProtKB-SubCell"/>
</dbReference>
<dbReference type="Pfam" id="PF20450">
    <property type="entry name" value="PPV_E1_DBD"/>
    <property type="match status" value="1"/>
</dbReference>
<dbReference type="InterPro" id="IPR037102">
    <property type="entry name" value="Znf_lg_T-Ag_D1_dom_sf"/>
</dbReference>
<evidence type="ECO:0000256" key="5">
    <source>
        <dbReference type="ARBA" id="ARBA00022705"/>
    </source>
</evidence>
<keyword evidence="8" id="KW-0347">Helicase</keyword>
<keyword evidence="2" id="KW-0244">Early protein</keyword>
<organism evidence="17">
    <name type="scientific">Mops bat papillomavirus</name>
    <dbReference type="NCBI Taxonomy" id="3141892"/>
    <lineage>
        <taxon>Viruses</taxon>
        <taxon>Monodnaviria</taxon>
        <taxon>Shotokuvirae</taxon>
        <taxon>Cossaviricota</taxon>
        <taxon>Papovaviricetes</taxon>
        <taxon>Zurhausenvirales</taxon>
        <taxon>Papillomaviridae</taxon>
    </lineage>
</organism>
<dbReference type="Pfam" id="PF00519">
    <property type="entry name" value="PPV_E1_C"/>
    <property type="match status" value="1"/>
</dbReference>
<evidence type="ECO:0000256" key="11">
    <source>
        <dbReference type="ARBA" id="ARBA00023235"/>
    </source>
</evidence>
<dbReference type="SUPFAM" id="SSF52540">
    <property type="entry name" value="P-loop containing nucleoside triphosphate hydrolases"/>
    <property type="match status" value="1"/>
</dbReference>
<dbReference type="InterPro" id="IPR046935">
    <property type="entry name" value="PPV_E1_DBD_sf"/>
</dbReference>
<proteinExistence type="predicted"/>
<dbReference type="SUPFAM" id="SSF55464">
    <property type="entry name" value="Origin of replication-binding domain, RBD-like"/>
    <property type="match status" value="1"/>
</dbReference>